<evidence type="ECO:0000256" key="1">
    <source>
        <dbReference type="ARBA" id="ARBA00002397"/>
    </source>
</evidence>
<dbReference type="Proteomes" id="UP000228987">
    <property type="component" value="Unassembled WGS sequence"/>
</dbReference>
<dbReference type="InterPro" id="IPR036679">
    <property type="entry name" value="FlgN-like_sf"/>
</dbReference>
<gene>
    <name evidence="4" type="ORF">COA71_09485</name>
</gene>
<dbReference type="Pfam" id="PF05130">
    <property type="entry name" value="FlgN"/>
    <property type="match status" value="1"/>
</dbReference>
<evidence type="ECO:0000313" key="4">
    <source>
        <dbReference type="EMBL" id="PCJ40825.1"/>
    </source>
</evidence>
<dbReference type="AlphaFoldDB" id="A0A2A5CB75"/>
<dbReference type="InterPro" id="IPR007809">
    <property type="entry name" value="FlgN-like"/>
</dbReference>
<keyword evidence="3" id="KW-1005">Bacterial flagellum biogenesis</keyword>
<name>A0A2A5CB75_9GAMM</name>
<dbReference type="Gene3D" id="1.20.58.300">
    <property type="entry name" value="FlgN-like"/>
    <property type="match status" value="1"/>
</dbReference>
<proteinExistence type="inferred from homology"/>
<comment type="function">
    <text evidence="1">Required for the efficient initiation of filament assembly.</text>
</comment>
<accession>A0A2A5CB75</accession>
<evidence type="ECO:0008006" key="6">
    <source>
        <dbReference type="Google" id="ProtNLM"/>
    </source>
</evidence>
<evidence type="ECO:0000256" key="3">
    <source>
        <dbReference type="ARBA" id="ARBA00022795"/>
    </source>
</evidence>
<evidence type="ECO:0000313" key="5">
    <source>
        <dbReference type="Proteomes" id="UP000228987"/>
    </source>
</evidence>
<dbReference type="SUPFAM" id="SSF140566">
    <property type="entry name" value="FlgN-like"/>
    <property type="match status" value="1"/>
</dbReference>
<dbReference type="EMBL" id="NVWI01000007">
    <property type="protein sequence ID" value="PCJ40825.1"/>
    <property type="molecule type" value="Genomic_DNA"/>
</dbReference>
<comment type="similarity">
    <text evidence="2">Belongs to the FlgN family.</text>
</comment>
<evidence type="ECO:0000256" key="2">
    <source>
        <dbReference type="ARBA" id="ARBA00007703"/>
    </source>
</evidence>
<comment type="caution">
    <text evidence="4">The sequence shown here is derived from an EMBL/GenBank/DDBJ whole genome shotgun (WGS) entry which is preliminary data.</text>
</comment>
<protein>
    <recommendedName>
        <fullName evidence="6">Flagellar protein FlgN</fullName>
    </recommendedName>
</protein>
<organism evidence="4 5">
    <name type="scientific">SAR86 cluster bacterium</name>
    <dbReference type="NCBI Taxonomy" id="2030880"/>
    <lineage>
        <taxon>Bacteria</taxon>
        <taxon>Pseudomonadati</taxon>
        <taxon>Pseudomonadota</taxon>
        <taxon>Gammaproteobacteria</taxon>
        <taxon>SAR86 cluster</taxon>
    </lineage>
</organism>
<reference evidence="5" key="1">
    <citation type="submission" date="2017-08" db="EMBL/GenBank/DDBJ databases">
        <title>A dynamic microbial community with high functional redundancy inhabits the cold, oxic subseafloor aquifer.</title>
        <authorList>
            <person name="Tully B.J."/>
            <person name="Wheat C.G."/>
            <person name="Glazer B.T."/>
            <person name="Huber J.A."/>
        </authorList>
    </citation>
    <scope>NUCLEOTIDE SEQUENCE [LARGE SCALE GENOMIC DNA]</scope>
</reference>
<sequence length="162" mass="18198">METLKSYKETLNNFLKEEISCANFLLKSLKGETLALSNLDEKLISINNINKQKLIRALQHASNLRIEHMEKNGFNADPAAIKTMIAKDIGENHLNDNFTLLTKLARECFAENRLIGQLINRRTQFITQALSSLTPSADLKTLTYEENGEASKNDSSRTLGSI</sequence>
<dbReference type="GO" id="GO:0044780">
    <property type="term" value="P:bacterial-type flagellum assembly"/>
    <property type="evidence" value="ECO:0007669"/>
    <property type="project" value="InterPro"/>
</dbReference>